<keyword evidence="2" id="KW-1185">Reference proteome</keyword>
<sequence>MTEVHFCFEDEFKLYGKGSYEKICCVPDIGGVGTDAGVGSRKTNITIECSRGSDAAA</sequence>
<protein>
    <submittedName>
        <fullName evidence="1">Uncharacterized protein</fullName>
    </submittedName>
</protein>
<proteinExistence type="predicted"/>
<organism evidence="1 2">
    <name type="scientific">Prevotella lacticifex</name>
    <dbReference type="NCBI Taxonomy" id="2854755"/>
    <lineage>
        <taxon>Bacteria</taxon>
        <taxon>Pseudomonadati</taxon>
        <taxon>Bacteroidota</taxon>
        <taxon>Bacteroidia</taxon>
        <taxon>Bacteroidales</taxon>
        <taxon>Prevotellaceae</taxon>
        <taxon>Prevotella</taxon>
    </lineage>
</organism>
<evidence type="ECO:0000313" key="1">
    <source>
        <dbReference type="EMBL" id="GJG58988.1"/>
    </source>
</evidence>
<evidence type="ECO:0000313" key="2">
    <source>
        <dbReference type="Proteomes" id="UP000825483"/>
    </source>
</evidence>
<dbReference type="Proteomes" id="UP000825483">
    <property type="component" value="Unassembled WGS sequence"/>
</dbReference>
<gene>
    <name evidence="1" type="ORF">PRLR5076_18390</name>
</gene>
<dbReference type="EMBL" id="BPUB01000002">
    <property type="protein sequence ID" value="GJG58988.1"/>
    <property type="molecule type" value="Genomic_DNA"/>
</dbReference>
<name>A0A9R1CAG5_9BACT</name>
<dbReference type="AlphaFoldDB" id="A0A9R1CAG5"/>
<comment type="caution">
    <text evidence="1">The sequence shown here is derived from an EMBL/GenBank/DDBJ whole genome shotgun (WGS) entry which is preliminary data.</text>
</comment>
<reference evidence="1" key="1">
    <citation type="journal article" date="2022" name="Int. J. Syst. Evol. Microbiol.">
        <title>Prevotella lacticifex sp. nov., isolated from the rumen of cows.</title>
        <authorList>
            <person name="Shinkai T."/>
            <person name="Ikeyama N."/>
            <person name="Kumagai M."/>
            <person name="Ohmori H."/>
            <person name="Sakamoto M."/>
            <person name="Ohkuma M."/>
            <person name="Mitsumori M."/>
        </authorList>
    </citation>
    <scope>NUCLEOTIDE SEQUENCE</scope>
    <source>
        <strain evidence="1">R5076</strain>
    </source>
</reference>
<accession>A0A9R1CAG5</accession>